<dbReference type="EMBL" id="JANBUP010000012">
    <property type="protein sequence ID" value="KAJ2813924.1"/>
    <property type="molecule type" value="Genomic_DNA"/>
</dbReference>
<dbReference type="Proteomes" id="UP001140096">
    <property type="component" value="Unassembled WGS sequence"/>
</dbReference>
<accession>A0ACC1LRV8</accession>
<comment type="caution">
    <text evidence="1">The sequence shown here is derived from an EMBL/GenBank/DDBJ whole genome shotgun (WGS) entry which is preliminary data.</text>
</comment>
<gene>
    <name evidence="1" type="primary">IFRD1</name>
    <name evidence="1" type="ORF">H4S07_000298</name>
</gene>
<sequence length="474" mass="52040">MSGTNTNELLRAALNAGRVPSSGGRSAPGSRSSRKATPKSPRSVAASRDVSDVEDNDDDDNMSIASDDTWVINETSEEAAEETVMENTENWQDILQSALDTLGEKRVGTRERGLATVAQVMAHVYVGEAMEGRRLASLESLKRCAKAAKSQTEGMLALRGIALWFVNFGIDASANEYTEAKTLLKTLARDHHLSPHVRVMALAALGVSSFVSGADYNDAAEVLKFVGDHFIHPDAPPADDDVYEEEEEEDKAELEPTPASVMRQALETYGFLMTVVVDANPRVAENMFDRAFDAHLEALAADSIEIRLAAAQNFALIHSELARQGSHFEFDRQEELVATLSTIRHQSSKRHGRRDTQMQRQAVRGVLQTIEAGEAPELKLAFHGRSVRFADWPRILRLHAFRAVLGGGINSHFVDNPLLGQVFEVVFDTSADNGSSEARMVVNPNSSLAKARTVNMRKKREARNSAKRLDEDSD</sequence>
<reference evidence="1" key="1">
    <citation type="submission" date="2022-07" db="EMBL/GenBank/DDBJ databases">
        <title>Phylogenomic reconstructions and comparative analyses of Kickxellomycotina fungi.</title>
        <authorList>
            <person name="Reynolds N.K."/>
            <person name="Stajich J.E."/>
            <person name="Barry K."/>
            <person name="Grigoriev I.V."/>
            <person name="Crous P."/>
            <person name="Smith M.E."/>
        </authorList>
    </citation>
    <scope>NUCLEOTIDE SEQUENCE</scope>
    <source>
        <strain evidence="1">CBS 102833</strain>
    </source>
</reference>
<keyword evidence="2" id="KW-1185">Reference proteome</keyword>
<organism evidence="1 2">
    <name type="scientific">Coemansia furcata</name>
    <dbReference type="NCBI Taxonomy" id="417177"/>
    <lineage>
        <taxon>Eukaryota</taxon>
        <taxon>Fungi</taxon>
        <taxon>Fungi incertae sedis</taxon>
        <taxon>Zoopagomycota</taxon>
        <taxon>Kickxellomycotina</taxon>
        <taxon>Kickxellomycetes</taxon>
        <taxon>Kickxellales</taxon>
        <taxon>Kickxellaceae</taxon>
        <taxon>Coemansia</taxon>
    </lineage>
</organism>
<evidence type="ECO:0000313" key="1">
    <source>
        <dbReference type="EMBL" id="KAJ2813924.1"/>
    </source>
</evidence>
<protein>
    <submittedName>
        <fullName evidence="1">Interferon- developmental regulator 1</fullName>
    </submittedName>
</protein>
<proteinExistence type="predicted"/>
<evidence type="ECO:0000313" key="2">
    <source>
        <dbReference type="Proteomes" id="UP001140096"/>
    </source>
</evidence>
<name>A0ACC1LRV8_9FUNG</name>